<feature type="non-terminal residue" evidence="3">
    <location>
        <position position="98"/>
    </location>
</feature>
<evidence type="ECO:0000313" key="3">
    <source>
        <dbReference type="EMBL" id="OQX00495.1"/>
    </source>
</evidence>
<name>A0A1Y1Q9F4_9GAMM</name>
<comment type="caution">
    <text evidence="3">The sequence shown here is derived from an EMBL/GenBank/DDBJ whole genome shotgun (WGS) entry which is preliminary data.</text>
</comment>
<evidence type="ECO:0000256" key="2">
    <source>
        <dbReference type="SAM" id="SignalP"/>
    </source>
</evidence>
<proteinExistence type="predicted"/>
<dbReference type="AlphaFoldDB" id="A0A1Y1Q9F4"/>
<organism evidence="3 4">
    <name type="scientific">Thiothrix lacustris</name>
    <dbReference type="NCBI Taxonomy" id="525917"/>
    <lineage>
        <taxon>Bacteria</taxon>
        <taxon>Pseudomonadati</taxon>
        <taxon>Pseudomonadota</taxon>
        <taxon>Gammaproteobacteria</taxon>
        <taxon>Thiotrichales</taxon>
        <taxon>Thiotrichaceae</taxon>
        <taxon>Thiothrix</taxon>
    </lineage>
</organism>
<sequence>MLMRWLRAMALAGVSLSAGTVFAHNLPQFTELVIKNSPAVVNISTQQSISPREMLPESLQSPETDALFDELMKRFLERDGAGSGGQPFDFDSKSRGSG</sequence>
<feature type="signal peptide" evidence="2">
    <location>
        <begin position="1"/>
        <end position="23"/>
    </location>
</feature>
<gene>
    <name evidence="3" type="ORF">BWK73_48295</name>
</gene>
<dbReference type="EMBL" id="MTEJ01000640">
    <property type="protein sequence ID" value="OQX00495.1"/>
    <property type="molecule type" value="Genomic_DNA"/>
</dbReference>
<reference evidence="3 4" key="1">
    <citation type="submission" date="2017-01" db="EMBL/GenBank/DDBJ databases">
        <title>Novel large sulfur bacteria in the metagenomes of groundwater-fed chemosynthetic microbial mats in the Lake Huron basin.</title>
        <authorList>
            <person name="Sharrar A.M."/>
            <person name="Flood B.E."/>
            <person name="Bailey J.V."/>
            <person name="Jones D.S."/>
            <person name="Biddanda B."/>
            <person name="Ruberg S.A."/>
            <person name="Marcus D.N."/>
            <person name="Dick G.J."/>
        </authorList>
    </citation>
    <scope>NUCLEOTIDE SEQUENCE [LARGE SCALE GENOMIC DNA]</scope>
    <source>
        <strain evidence="3">A8</strain>
    </source>
</reference>
<keyword evidence="2" id="KW-0732">Signal</keyword>
<feature type="region of interest" description="Disordered" evidence="1">
    <location>
        <begin position="78"/>
        <end position="98"/>
    </location>
</feature>
<protein>
    <submittedName>
        <fullName evidence="3">Serine peptidase</fullName>
    </submittedName>
</protein>
<evidence type="ECO:0000256" key="1">
    <source>
        <dbReference type="SAM" id="MobiDB-lite"/>
    </source>
</evidence>
<dbReference type="Proteomes" id="UP000192491">
    <property type="component" value="Unassembled WGS sequence"/>
</dbReference>
<evidence type="ECO:0000313" key="4">
    <source>
        <dbReference type="Proteomes" id="UP000192491"/>
    </source>
</evidence>
<accession>A0A1Y1Q9F4</accession>
<feature type="chain" id="PRO_5012643608" evidence="2">
    <location>
        <begin position="24"/>
        <end position="98"/>
    </location>
</feature>